<dbReference type="Proteomes" id="UP000321026">
    <property type="component" value="Unassembled WGS sequence"/>
</dbReference>
<dbReference type="EMBL" id="SSDS01000041">
    <property type="protein sequence ID" value="TXG77623.1"/>
    <property type="molecule type" value="Genomic_DNA"/>
</dbReference>
<evidence type="ECO:0000313" key="2">
    <source>
        <dbReference type="EMBL" id="TXG77623.1"/>
    </source>
</evidence>
<dbReference type="AlphaFoldDB" id="A0A5C7J877"/>
<reference evidence="2 3" key="1">
    <citation type="submission" date="2018-09" db="EMBL/GenBank/DDBJ databases">
        <title>Metagenome Assembled Genomes from an Advanced Water Purification Facility.</title>
        <authorList>
            <person name="Stamps B.W."/>
            <person name="Spear J.R."/>
        </authorList>
    </citation>
    <scope>NUCLEOTIDE SEQUENCE [LARGE SCALE GENOMIC DNA]</scope>
    <source>
        <strain evidence="2">Bin_63_2</strain>
    </source>
</reference>
<sequence length="1212" mass="132721">MELAPGIQKENALREAGFTEEEIGSWRQDTQGELSHAGFSGKEIDAYFGIKEPDMAPVRAFFKENLSAAKEKETTSVAEPKPKTMADSFSEAVEAGWQLGNIGLLTRGASPDTVLPIDAPMAYRIASQVATLAGDFPTMVFGGIAGAAAAAPTGPVGAGIIGGGTAFALPTALRESLMQGYEKGEIQSAGDFLERASSVFLETSKSFITGAVTAGVGGAAAKIVGPAASPLLKGTAVTASEVAAMTTVSAALEGELPEPEHIIDAAILVGGLRGAGLAGKKIMSTYGKTGVKPEIVANDAMTNPVVQQDVLADNVPVPRQYQKETSAEFPKVEEVTRPKLKDIPEAEKTPFQLAQEKVLSQIGEKPEQVKEKYTRNDFYKDYVDKLDPINRVDKESYLLSRVANDAPAKVKHVFENGTLDFETLAKSGKGFKEILDPVKEDLNGFQAFIVADRALEIEARGLKSGIDVEAAKEVVKAGKSKYQETARELVEFQNRNLKYLKDSGRIDKDAYQAMVDAGKSYIPFSRILDAKEPGAFTKGTLLKELKGSENKIQNPFTTILENTNKIFEISEKNRAVKNLVEKEANKDLFESVEIKGSRDLKADEFEVYRGGKREVYKADKNLAEAIKALDGDAPASNMVMKLFKSITAVKKFGITALDPAFHVKNLIRDFLTASSFSKEGFISPVDLVTAMKDYMGKTDAYYNWLKSGGAGGAFLEMKQNYLDTNIFKLQKETNYLNSAFNIIKKPVDFMRVAGHLIESAPRLAQFKKVTKGATSGSKVFEGGFAAREVTLDFQRFGAKMSALNSITAFQNVSIQGLDRSIRAIKDNPGDVALKAAMWITTPSILLWWANKDDKRVQEEPRWRKDNFWIIATDDWQKAKAPEEYDLLPDHLIRTTANGEVEINKGTLYRIPKPQELGLLFGSLPERILDAFFTENPDAFKDFGKTLQNLVTPSFIPDAIAPVMEQYFNKSTFTGAPIIPHYVKDVLPEFQYTEYSSETAKAIGKMIPTVPVFSDLLGLNHPGSLKSPAVLDNYIRSWSGTLGGYIVQLTDKALTSAGVVPDPVKPAWTLSDTPFVKAFIARTPSGGARSITDFYERFEQNQAVLNTVELLAKKISLDASGQEVPDPALQEVLDQYEGKLADLSGSRDAISNLNKAIRNISQNPTLTPDDKRQQIDGLYYSMIEIAKAGVEAMREFEKETNEFKKQLEQEAKQ</sequence>
<feature type="domain" description="Large polyvalent protein associated" evidence="1">
    <location>
        <begin position="853"/>
        <end position="1075"/>
    </location>
</feature>
<evidence type="ECO:0000313" key="3">
    <source>
        <dbReference type="Proteomes" id="UP000321026"/>
    </source>
</evidence>
<comment type="caution">
    <text evidence="2">The sequence shown here is derived from an EMBL/GenBank/DDBJ whole genome shotgun (WGS) entry which is preliminary data.</text>
</comment>
<organism evidence="2 3">
    <name type="scientific">Candidatus Dojkabacteria bacterium</name>
    <dbReference type="NCBI Taxonomy" id="2099670"/>
    <lineage>
        <taxon>Bacteria</taxon>
        <taxon>Candidatus Dojkabacteria</taxon>
    </lineage>
</organism>
<gene>
    <name evidence="2" type="ORF">E6Q11_02520</name>
</gene>
<accession>A0A5C7J877</accession>
<dbReference type="Pfam" id="PF18857">
    <property type="entry name" value="LPD38"/>
    <property type="match status" value="1"/>
</dbReference>
<protein>
    <recommendedName>
        <fullName evidence="1">Large polyvalent protein associated domain-containing protein</fullName>
    </recommendedName>
</protein>
<name>A0A5C7J877_9BACT</name>
<proteinExistence type="predicted"/>
<dbReference type="InterPro" id="IPR040561">
    <property type="entry name" value="LPD38"/>
</dbReference>
<evidence type="ECO:0000259" key="1">
    <source>
        <dbReference type="Pfam" id="PF18857"/>
    </source>
</evidence>